<organism evidence="1 2">
    <name type="scientific">Pseudoalteromonas arctica A 37-1-2</name>
    <dbReference type="NCBI Taxonomy" id="1117313"/>
    <lineage>
        <taxon>Bacteria</taxon>
        <taxon>Pseudomonadati</taxon>
        <taxon>Pseudomonadota</taxon>
        <taxon>Gammaproteobacteria</taxon>
        <taxon>Alteromonadales</taxon>
        <taxon>Pseudoalteromonadaceae</taxon>
        <taxon>Pseudoalteromonas</taxon>
    </lineage>
</organism>
<evidence type="ECO:0000313" key="2">
    <source>
        <dbReference type="Proteomes" id="UP000016505"/>
    </source>
</evidence>
<evidence type="ECO:0008006" key="3">
    <source>
        <dbReference type="Google" id="ProtNLM"/>
    </source>
</evidence>
<dbReference type="EMBL" id="CP011026">
    <property type="protein sequence ID" value="ATC88750.1"/>
    <property type="molecule type" value="Genomic_DNA"/>
</dbReference>
<dbReference type="KEGG" id="part:PARC_b0567"/>
<evidence type="ECO:0000313" key="1">
    <source>
        <dbReference type="EMBL" id="ATC88750.1"/>
    </source>
</evidence>
<dbReference type="AlphaFoldDB" id="A0A290SD20"/>
<name>A0A290SD20_9GAMM</name>
<sequence>MDIFKGIDFNDSFVLGWSSNATEITFKIEASIWPDSPHYLNPKPDEYTCYRICEIQFADFTSYSGLAEKSSVKPNKDINGSFDYGNIDSLIKTNQGFKVVGEFGNLEVINGKVQLKIYT</sequence>
<dbReference type="Proteomes" id="UP000016505">
    <property type="component" value="Chromosome II"/>
</dbReference>
<reference evidence="1 2" key="1">
    <citation type="journal article" date="2012" name="J. Bacteriol.">
        <title>Genome sequences of type strains of seven species of the marine bacterium Pseudoalteromonas.</title>
        <authorList>
            <person name="Xie B.B."/>
            <person name="Shu Y.L."/>
            <person name="Qin Q.L."/>
            <person name="Rong J.C."/>
            <person name="Zhang X.Y."/>
            <person name="Chen X.L."/>
            <person name="Shi M."/>
            <person name="He H.L."/>
            <person name="Zhou B.C."/>
            <person name="Zhang Y.Z."/>
        </authorList>
    </citation>
    <scope>NUCLEOTIDE SEQUENCE [LARGE SCALE GENOMIC DNA]</scope>
    <source>
        <strain evidence="1 2">A 37-1-2</strain>
    </source>
</reference>
<proteinExistence type="predicted"/>
<dbReference type="OrthoDB" id="7876709at2"/>
<gene>
    <name evidence="1" type="ORF">PARC_b0567</name>
</gene>
<accession>A0A290SD20</accession>
<dbReference type="RefSeq" id="WP_010553078.1">
    <property type="nucleotide sequence ID" value="NZ_CP011026.1"/>
</dbReference>
<protein>
    <recommendedName>
        <fullName evidence="3">Immunity protein 50</fullName>
    </recommendedName>
</protein>